<keyword evidence="2" id="KW-0472">Membrane</keyword>
<protein>
    <submittedName>
        <fullName evidence="3">Uncharacterized protein</fullName>
    </submittedName>
</protein>
<dbReference type="AlphaFoldDB" id="A0A382CQ85"/>
<feature type="transmembrane region" description="Helical" evidence="2">
    <location>
        <begin position="15"/>
        <end position="41"/>
    </location>
</feature>
<name>A0A382CQ85_9ZZZZ</name>
<sequence length="92" mass="10464">IPNSQHYSLNGVECLAAIIVGFFLFIITLSIISYFFSIISVGETLMFSIYKQKSDGYNILKRKDEEELEDKSTIDKEDEAESDNSENITNKT</sequence>
<feature type="non-terminal residue" evidence="3">
    <location>
        <position position="1"/>
    </location>
</feature>
<feature type="compositionally biased region" description="Basic and acidic residues" evidence="1">
    <location>
        <begin position="66"/>
        <end position="75"/>
    </location>
</feature>
<reference evidence="3" key="1">
    <citation type="submission" date="2018-05" db="EMBL/GenBank/DDBJ databases">
        <authorList>
            <person name="Lanie J.A."/>
            <person name="Ng W.-L."/>
            <person name="Kazmierczak K.M."/>
            <person name="Andrzejewski T.M."/>
            <person name="Davidsen T.M."/>
            <person name="Wayne K.J."/>
            <person name="Tettelin H."/>
            <person name="Glass J.I."/>
            <person name="Rusch D."/>
            <person name="Podicherti R."/>
            <person name="Tsui H.-C.T."/>
            <person name="Winkler M.E."/>
        </authorList>
    </citation>
    <scope>NUCLEOTIDE SEQUENCE</scope>
</reference>
<keyword evidence="2" id="KW-0812">Transmembrane</keyword>
<gene>
    <name evidence="3" type="ORF">METZ01_LOCUS180291</name>
</gene>
<evidence type="ECO:0000256" key="2">
    <source>
        <dbReference type="SAM" id="Phobius"/>
    </source>
</evidence>
<dbReference type="EMBL" id="UINC01035278">
    <property type="protein sequence ID" value="SVB27437.1"/>
    <property type="molecule type" value="Genomic_DNA"/>
</dbReference>
<proteinExistence type="predicted"/>
<organism evidence="3">
    <name type="scientific">marine metagenome</name>
    <dbReference type="NCBI Taxonomy" id="408172"/>
    <lineage>
        <taxon>unclassified sequences</taxon>
        <taxon>metagenomes</taxon>
        <taxon>ecological metagenomes</taxon>
    </lineage>
</organism>
<keyword evidence="2" id="KW-1133">Transmembrane helix</keyword>
<evidence type="ECO:0000313" key="3">
    <source>
        <dbReference type="EMBL" id="SVB27437.1"/>
    </source>
</evidence>
<evidence type="ECO:0000256" key="1">
    <source>
        <dbReference type="SAM" id="MobiDB-lite"/>
    </source>
</evidence>
<feature type="region of interest" description="Disordered" evidence="1">
    <location>
        <begin position="66"/>
        <end position="92"/>
    </location>
</feature>
<accession>A0A382CQ85</accession>